<evidence type="ECO:0000313" key="2">
    <source>
        <dbReference type="Proteomes" id="UP000092093"/>
    </source>
</evidence>
<dbReference type="AlphaFoldDB" id="A0A1B7W4X9"/>
<accession>A0A1B7W4X9</accession>
<evidence type="ECO:0000313" key="1">
    <source>
        <dbReference type="EMBL" id="OBQ32180.1"/>
    </source>
</evidence>
<reference evidence="1 2" key="1">
    <citation type="submission" date="2015-09" db="EMBL/GenBank/DDBJ databases">
        <title>Aphanizomenon flos-aquae WA102.</title>
        <authorList>
            <person name="Driscoll C."/>
        </authorList>
    </citation>
    <scope>NUCLEOTIDE SEQUENCE [LARGE SCALE GENOMIC DNA]</scope>
    <source>
        <strain evidence="1">WA102</strain>
    </source>
</reference>
<dbReference type="EMBL" id="LJOW01000892">
    <property type="protein sequence ID" value="OBQ32180.1"/>
    <property type="molecule type" value="Genomic_DNA"/>
</dbReference>
<sequence>MLLHTPTLFSKTVTKLLAKTEVVWILQVEDGLPLPKPLGSPYMWGLNQNYPLLCRQLVTIAKIPFTLLKRKNLLLGSVPKY</sequence>
<gene>
    <name evidence="1" type="ORF">AN484_28195</name>
</gene>
<name>A0A1B7W4X9_APHFL</name>
<comment type="caution">
    <text evidence="1">The sequence shown here is derived from an EMBL/GenBank/DDBJ whole genome shotgun (WGS) entry which is preliminary data.</text>
</comment>
<protein>
    <submittedName>
        <fullName evidence="1">Uncharacterized protein</fullName>
    </submittedName>
</protein>
<proteinExistence type="predicted"/>
<organism evidence="1 2">
    <name type="scientific">Aphanizomenon flos-aquae WA102</name>
    <dbReference type="NCBI Taxonomy" id="1710896"/>
    <lineage>
        <taxon>Bacteria</taxon>
        <taxon>Bacillati</taxon>
        <taxon>Cyanobacteriota</taxon>
        <taxon>Cyanophyceae</taxon>
        <taxon>Nostocales</taxon>
        <taxon>Aphanizomenonaceae</taxon>
        <taxon>Aphanizomenon</taxon>
    </lineage>
</organism>
<dbReference type="Proteomes" id="UP000092093">
    <property type="component" value="Unassembled WGS sequence"/>
</dbReference>